<dbReference type="Gene3D" id="3.50.50.60">
    <property type="entry name" value="FAD/NAD(P)-binding domain"/>
    <property type="match status" value="1"/>
</dbReference>
<evidence type="ECO:0000313" key="7">
    <source>
        <dbReference type="EMBL" id="KAI1865200.1"/>
    </source>
</evidence>
<evidence type="ECO:0000313" key="8">
    <source>
        <dbReference type="Proteomes" id="UP000829685"/>
    </source>
</evidence>
<dbReference type="GO" id="GO:0051698">
    <property type="term" value="F:saccharopine oxidase activity"/>
    <property type="evidence" value="ECO:0007669"/>
    <property type="project" value="TreeGrafter"/>
</dbReference>
<comment type="cofactor">
    <cofactor evidence="1">
        <name>FAD</name>
        <dbReference type="ChEBI" id="CHEBI:57692"/>
    </cofactor>
</comment>
<proteinExistence type="inferred from homology"/>
<evidence type="ECO:0000256" key="3">
    <source>
        <dbReference type="ARBA" id="ARBA00022630"/>
    </source>
</evidence>
<organism evidence="7 8">
    <name type="scientific">Neoarthrinium moseri</name>
    <dbReference type="NCBI Taxonomy" id="1658444"/>
    <lineage>
        <taxon>Eukaryota</taxon>
        <taxon>Fungi</taxon>
        <taxon>Dikarya</taxon>
        <taxon>Ascomycota</taxon>
        <taxon>Pezizomycotina</taxon>
        <taxon>Sordariomycetes</taxon>
        <taxon>Xylariomycetidae</taxon>
        <taxon>Amphisphaeriales</taxon>
        <taxon>Apiosporaceae</taxon>
        <taxon>Neoarthrinium</taxon>
    </lineage>
</organism>
<dbReference type="PANTHER" id="PTHR10961:SF26">
    <property type="entry name" value="L-SACCHAROPINE OXIDASE"/>
    <property type="match status" value="1"/>
</dbReference>
<keyword evidence="8" id="KW-1185">Reference proteome</keyword>
<name>A0A9P9WIP1_9PEZI</name>
<dbReference type="Proteomes" id="UP000829685">
    <property type="component" value="Unassembled WGS sequence"/>
</dbReference>
<keyword evidence="4" id="KW-0274">FAD</keyword>
<sequence>MSKPSVLIVGGGAFGTSTAFHLSHRGYASVTVLDRFNAPSTDAAATDLNKVIRFDYPNPLYTKLGREAMEAWVSPTSIFAGLFRKTGWIMSGHEMTTGWLSKAYDLAKKEKREGVRYLTAADIKQQWPAFTGEFPGWTNLWSPNAGWAASGQALLRMAKAAENNGAKYICGTAGQVIKLVYEEGGKCIGAITADGSLHRADIVILSAGAQTAALVEAKDEVEASASAVTVIALTPQEAEKYKDIPIIDDFEQGIIFPPDENGLLKLCSCRFVTNYKNKRSPGASIGQSHADYPHDGIPMEIDQELRVFLREMIPELADKPWLTTRMCWDGMSKDLNFRICPYPRTKNLYLASVGANHGFKFLPVIGKYVVDMLEGKLSPEYSELWSWKNGETPEQANNPHPYPVRELSDLQGWSQRHLAGSGKLPWTWSKL</sequence>
<dbReference type="SUPFAM" id="SSF51905">
    <property type="entry name" value="FAD/NAD(P)-binding domain"/>
    <property type="match status" value="1"/>
</dbReference>
<dbReference type="InterPro" id="IPR006076">
    <property type="entry name" value="FAD-dep_OxRdtase"/>
</dbReference>
<dbReference type="PANTHER" id="PTHR10961">
    <property type="entry name" value="PEROXISOMAL SARCOSINE OXIDASE"/>
    <property type="match status" value="1"/>
</dbReference>
<dbReference type="EMBL" id="JAFIMR010000022">
    <property type="protein sequence ID" value="KAI1865200.1"/>
    <property type="molecule type" value="Genomic_DNA"/>
</dbReference>
<gene>
    <name evidence="7" type="ORF">JX265_008247</name>
</gene>
<evidence type="ECO:0000256" key="1">
    <source>
        <dbReference type="ARBA" id="ARBA00001974"/>
    </source>
</evidence>
<evidence type="ECO:0000256" key="4">
    <source>
        <dbReference type="ARBA" id="ARBA00022827"/>
    </source>
</evidence>
<dbReference type="GO" id="GO:0050660">
    <property type="term" value="F:flavin adenine dinucleotide binding"/>
    <property type="evidence" value="ECO:0007669"/>
    <property type="project" value="InterPro"/>
</dbReference>
<dbReference type="AlphaFoldDB" id="A0A9P9WIP1"/>
<keyword evidence="5" id="KW-0560">Oxidoreductase</keyword>
<feature type="domain" description="FAD dependent oxidoreductase" evidence="6">
    <location>
        <begin position="6"/>
        <end position="372"/>
    </location>
</feature>
<dbReference type="InterPro" id="IPR045170">
    <property type="entry name" value="MTOX"/>
</dbReference>
<keyword evidence="3" id="KW-0285">Flavoprotein</keyword>
<comment type="similarity">
    <text evidence="2">Belongs to the MSOX/MTOX family.</text>
</comment>
<reference evidence="7" key="1">
    <citation type="submission" date="2021-03" db="EMBL/GenBank/DDBJ databases">
        <title>Revisited historic fungal species revealed as producer of novel bioactive compounds through whole genome sequencing and comparative genomics.</title>
        <authorList>
            <person name="Vignolle G.A."/>
            <person name="Hochenegger N."/>
            <person name="Mach R.L."/>
            <person name="Mach-Aigner A.R."/>
            <person name="Javad Rahimi M."/>
            <person name="Salim K.A."/>
            <person name="Chan C.M."/>
            <person name="Lim L.B.L."/>
            <person name="Cai F."/>
            <person name="Druzhinina I.S."/>
            <person name="U'Ren J.M."/>
            <person name="Derntl C."/>
        </authorList>
    </citation>
    <scope>NUCLEOTIDE SEQUENCE</scope>
    <source>
        <strain evidence="7">TUCIM 5799</strain>
    </source>
</reference>
<evidence type="ECO:0000256" key="2">
    <source>
        <dbReference type="ARBA" id="ARBA00010989"/>
    </source>
</evidence>
<comment type="caution">
    <text evidence="7">The sequence shown here is derived from an EMBL/GenBank/DDBJ whole genome shotgun (WGS) entry which is preliminary data.</text>
</comment>
<protein>
    <recommendedName>
        <fullName evidence="6">FAD dependent oxidoreductase domain-containing protein</fullName>
    </recommendedName>
</protein>
<dbReference type="Gene3D" id="3.30.9.10">
    <property type="entry name" value="D-Amino Acid Oxidase, subunit A, domain 2"/>
    <property type="match status" value="1"/>
</dbReference>
<accession>A0A9P9WIP1</accession>
<dbReference type="GO" id="GO:0008115">
    <property type="term" value="F:sarcosine oxidase activity"/>
    <property type="evidence" value="ECO:0007669"/>
    <property type="project" value="TreeGrafter"/>
</dbReference>
<dbReference type="Pfam" id="PF01266">
    <property type="entry name" value="DAO"/>
    <property type="match status" value="1"/>
</dbReference>
<evidence type="ECO:0000256" key="5">
    <source>
        <dbReference type="ARBA" id="ARBA00023002"/>
    </source>
</evidence>
<dbReference type="InterPro" id="IPR036188">
    <property type="entry name" value="FAD/NAD-bd_sf"/>
</dbReference>
<evidence type="ECO:0000259" key="6">
    <source>
        <dbReference type="Pfam" id="PF01266"/>
    </source>
</evidence>